<feature type="repeat" description="ANK" evidence="3">
    <location>
        <begin position="231"/>
        <end position="263"/>
    </location>
</feature>
<dbReference type="InterPro" id="IPR002110">
    <property type="entry name" value="Ankyrin_rpt"/>
</dbReference>
<accession>A0A7S3BP42</accession>
<evidence type="ECO:0000256" key="3">
    <source>
        <dbReference type="PROSITE-ProRule" id="PRU00023"/>
    </source>
</evidence>
<proteinExistence type="predicted"/>
<name>A0A7S3BP42_9VIRI</name>
<dbReference type="PANTHER" id="PTHR24173">
    <property type="entry name" value="ANKYRIN REPEAT CONTAINING"/>
    <property type="match status" value="1"/>
</dbReference>
<gene>
    <name evidence="4" type="ORF">PSIN1315_LOCUS8273</name>
</gene>
<dbReference type="SMART" id="SM00248">
    <property type="entry name" value="ANK"/>
    <property type="match status" value="5"/>
</dbReference>
<organism evidence="4">
    <name type="scientific">Prasinoderma singulare</name>
    <dbReference type="NCBI Taxonomy" id="676789"/>
    <lineage>
        <taxon>Eukaryota</taxon>
        <taxon>Viridiplantae</taxon>
        <taxon>Prasinodermophyta</taxon>
        <taxon>Prasinodermophyceae</taxon>
        <taxon>Prasinodermales</taxon>
        <taxon>Prasinodermaceae</taxon>
        <taxon>Prasinoderma</taxon>
    </lineage>
</organism>
<dbReference type="EMBL" id="HBHY01012917">
    <property type="protein sequence ID" value="CAE0141269.1"/>
    <property type="molecule type" value="Transcribed_RNA"/>
</dbReference>
<dbReference type="PROSITE" id="PS50088">
    <property type="entry name" value="ANK_REPEAT"/>
    <property type="match status" value="5"/>
</dbReference>
<sequence length="307" mass="32502">MLLPKGASPKAETARQALLLACQLFGVNAGEVERATSERDVACEALEFVMQQLNVGARLHLMRRAARAGQETVLRACLGEQSCGIPAQDTLDSVDEMSDRTALTAACEARSAACVRMLLEAGADADHPDPEDFTPLQMAALCGSEACVELLLNKGATADRADSDGQTPLAFAASGGHEACMRQLLDAEVVIDGEDDEGETALHRCAVDGNESCIKLLLSRGANVNHVSEQSGTTALMCAAYGENAACVQLLLEHRADKSLRDSGGKTALDIAEVGAHVASDWTAAREVKERHERCTACAKLLRDWPG</sequence>
<dbReference type="Gene3D" id="1.25.40.20">
    <property type="entry name" value="Ankyrin repeat-containing domain"/>
    <property type="match status" value="2"/>
</dbReference>
<dbReference type="Pfam" id="PF12796">
    <property type="entry name" value="Ank_2"/>
    <property type="match status" value="2"/>
</dbReference>
<keyword evidence="2 3" id="KW-0040">ANK repeat</keyword>
<keyword evidence="1" id="KW-0677">Repeat</keyword>
<protein>
    <submittedName>
        <fullName evidence="4">Uncharacterized protein</fullName>
    </submittedName>
</protein>
<evidence type="ECO:0000313" key="4">
    <source>
        <dbReference type="EMBL" id="CAE0141269.1"/>
    </source>
</evidence>
<reference evidence="4" key="1">
    <citation type="submission" date="2021-01" db="EMBL/GenBank/DDBJ databases">
        <authorList>
            <person name="Corre E."/>
            <person name="Pelletier E."/>
            <person name="Niang G."/>
            <person name="Scheremetjew M."/>
            <person name="Finn R."/>
            <person name="Kale V."/>
            <person name="Holt S."/>
            <person name="Cochrane G."/>
            <person name="Meng A."/>
            <person name="Brown T."/>
            <person name="Cohen L."/>
        </authorList>
    </citation>
    <scope>NUCLEOTIDE SEQUENCE</scope>
    <source>
        <strain evidence="4">RCC927</strain>
    </source>
</reference>
<feature type="repeat" description="ANK" evidence="3">
    <location>
        <begin position="98"/>
        <end position="130"/>
    </location>
</feature>
<feature type="repeat" description="ANK" evidence="3">
    <location>
        <begin position="164"/>
        <end position="196"/>
    </location>
</feature>
<evidence type="ECO:0000256" key="1">
    <source>
        <dbReference type="ARBA" id="ARBA00022737"/>
    </source>
</evidence>
<dbReference type="SUPFAM" id="SSF48403">
    <property type="entry name" value="Ankyrin repeat"/>
    <property type="match status" value="1"/>
</dbReference>
<dbReference type="Pfam" id="PF13637">
    <property type="entry name" value="Ank_4"/>
    <property type="match status" value="1"/>
</dbReference>
<dbReference type="AlphaFoldDB" id="A0A7S3BP42"/>
<dbReference type="PANTHER" id="PTHR24173:SF74">
    <property type="entry name" value="ANKYRIN REPEAT DOMAIN-CONTAINING PROTEIN 16"/>
    <property type="match status" value="1"/>
</dbReference>
<feature type="repeat" description="ANK" evidence="3">
    <location>
        <begin position="131"/>
        <end position="163"/>
    </location>
</feature>
<dbReference type="PROSITE" id="PS50297">
    <property type="entry name" value="ANK_REP_REGION"/>
    <property type="match status" value="2"/>
</dbReference>
<dbReference type="PRINTS" id="PR01415">
    <property type="entry name" value="ANKYRIN"/>
</dbReference>
<evidence type="ECO:0000256" key="2">
    <source>
        <dbReference type="ARBA" id="ARBA00023043"/>
    </source>
</evidence>
<feature type="repeat" description="ANK" evidence="3">
    <location>
        <begin position="197"/>
        <end position="229"/>
    </location>
</feature>
<dbReference type="InterPro" id="IPR036770">
    <property type="entry name" value="Ankyrin_rpt-contain_sf"/>
</dbReference>